<evidence type="ECO:0000313" key="2">
    <source>
        <dbReference type="EMBL" id="QHS62867.1"/>
    </source>
</evidence>
<dbReference type="NCBIfam" id="TIGR01643">
    <property type="entry name" value="YD_repeat_2x"/>
    <property type="match status" value="1"/>
</dbReference>
<name>A0A6B9ZLS4_9BACT</name>
<proteinExistence type="predicted"/>
<accession>A0A6B9ZLS4</accession>
<feature type="chain" id="PRO_5025392828" description="YD repeat-containing protein" evidence="1">
    <location>
        <begin position="21"/>
        <end position="1044"/>
    </location>
</feature>
<sequence length="1044" mass="117527">MKKSCLVAALWILQNLTASAQEITPPKTTLGNFVSASPEASAIALYQNYPVDFVSGVPDISIPLFEVPTRVGVIPFKLTYHVGKLKPSEQIAGPGWGWTLSPNLGVSRAVKGGIDGVGGGYPANTQFGQNTQDYLLGAALNGYDEQPDDFFYSLLSKSGQFIYNRSGQFVPVSYDAAKVSHPDNNTFIITDDDGTIYKFGKYSTGSQTLTEYSGNGTLTTLAAWKVTEIIPYDKSDTIRFTYGVRSTFTTPYYNIQWKLIEYVDAYGLSGHKTPHMFLNVFNSSSGVSSGLKVLRPTSASKGPYYPSEPFDWLPLFQIGEQEYKFTLTTGSPSTPNVQAAWRNMDYGTDQSQEVTFDNVADQLPLSEISFKGGRLAMFYSDQKQLSSILLYSGNQIIKRVSLFQHALQHDNGEQPYSYYDNLNTRYGLDSVKILGIDNNKPLVYKMDYDVKNGESCVGVYSNYNTDFWGFLNDKREFIVPHFMYYSERFVWHSALENPNTADTSGATKSGGGWLNIGSQQEKEMPGRIVPGIIKRLYYPTGGYAEFDFENNQYASSMDYTKIIYGGGYRIRQIKYATGDKRDSITKVYKYGVNEDGVGKTKYKNYTANFVSVQYVNSTTNGRADNYLQKISTFNSKPFLDMSFASGAAVLYPRVTEYVVNPGTNQTIGKTVYDYIIDAKNDMWVNNTPLHSDPKDDWKIISMKTISKYRFRNGTYNIVSRKDHEYTDYYTDTVPAAQTYLRYYNVIPANGSDILAGDPPQVGEKFSRISYNIYCGGHKLTAIKDTLFDVDDSTKYFATIKNFNYENVHLYKDSESRNDSKGAVKKTTFYYAHQVNAIPDLVTGQLSLISSLEAENVLKLPIESKEYIGSTLLRTVQQNFAQYPNNRVFPSAVYTSTMNNPLEKRIEQVLYDINGNVLEQRKSGDMSEVFIWGYLSQYPVAKVVGSSYDSVKKYISQTILDNAQNYTDTQIRVELQKIRTGLSNTSAKVTTYTYKPLVGVTSETNPIGITQYYEYDNFGRLVVVRDQDGNILKQMDYQYQAPITK</sequence>
<evidence type="ECO:0000313" key="3">
    <source>
        <dbReference type="Proteomes" id="UP000476411"/>
    </source>
</evidence>
<gene>
    <name evidence="2" type="ORF">GWR21_25770</name>
</gene>
<feature type="signal peptide" evidence="1">
    <location>
        <begin position="1"/>
        <end position="20"/>
    </location>
</feature>
<dbReference type="InterPro" id="IPR006530">
    <property type="entry name" value="YD"/>
</dbReference>
<dbReference type="AlphaFoldDB" id="A0A6B9ZLS4"/>
<dbReference type="KEGG" id="chih:GWR21_25770"/>
<dbReference type="EMBL" id="CP048113">
    <property type="protein sequence ID" value="QHS62867.1"/>
    <property type="molecule type" value="Genomic_DNA"/>
</dbReference>
<evidence type="ECO:0008006" key="4">
    <source>
        <dbReference type="Google" id="ProtNLM"/>
    </source>
</evidence>
<organism evidence="2 3">
    <name type="scientific">Chitinophaga agri</name>
    <dbReference type="NCBI Taxonomy" id="2703787"/>
    <lineage>
        <taxon>Bacteria</taxon>
        <taxon>Pseudomonadati</taxon>
        <taxon>Bacteroidota</taxon>
        <taxon>Chitinophagia</taxon>
        <taxon>Chitinophagales</taxon>
        <taxon>Chitinophagaceae</taxon>
        <taxon>Chitinophaga</taxon>
    </lineage>
</organism>
<protein>
    <recommendedName>
        <fullName evidence="4">YD repeat-containing protein</fullName>
    </recommendedName>
</protein>
<keyword evidence="3" id="KW-1185">Reference proteome</keyword>
<dbReference type="Proteomes" id="UP000476411">
    <property type="component" value="Chromosome"/>
</dbReference>
<reference evidence="2 3" key="1">
    <citation type="submission" date="2020-01" db="EMBL/GenBank/DDBJ databases">
        <title>Complete genome sequence of Chitinophaga sp. H33E-04 isolated from quinoa roots.</title>
        <authorList>
            <person name="Weon H.-Y."/>
            <person name="Lee S.A."/>
        </authorList>
    </citation>
    <scope>NUCLEOTIDE SEQUENCE [LARGE SCALE GENOMIC DNA]</scope>
    <source>
        <strain evidence="2 3">H33E-04</strain>
    </source>
</reference>
<evidence type="ECO:0000256" key="1">
    <source>
        <dbReference type="SAM" id="SignalP"/>
    </source>
</evidence>
<keyword evidence="1" id="KW-0732">Signal</keyword>
<dbReference type="RefSeq" id="WP_162334591.1">
    <property type="nucleotide sequence ID" value="NZ_CP048113.1"/>
</dbReference>